<keyword evidence="3" id="KW-1185">Reference proteome</keyword>
<evidence type="ECO:0000313" key="3">
    <source>
        <dbReference type="Proteomes" id="UP000008827"/>
    </source>
</evidence>
<dbReference type="Proteomes" id="UP000008827">
    <property type="component" value="Chromosome 13"/>
</dbReference>
<gene>
    <name evidence="1" type="ORF">GLYMA_13G027200</name>
</gene>
<reference evidence="1 2" key="1">
    <citation type="journal article" date="2010" name="Nature">
        <title>Genome sequence of the palaeopolyploid soybean.</title>
        <authorList>
            <person name="Schmutz J."/>
            <person name="Cannon S.B."/>
            <person name="Schlueter J."/>
            <person name="Ma J."/>
            <person name="Mitros T."/>
            <person name="Nelson W."/>
            <person name="Hyten D.L."/>
            <person name="Song Q."/>
            <person name="Thelen J.J."/>
            <person name="Cheng J."/>
            <person name="Xu D."/>
            <person name="Hellsten U."/>
            <person name="May G.D."/>
            <person name="Yu Y."/>
            <person name="Sakurai T."/>
            <person name="Umezawa T."/>
            <person name="Bhattacharyya M.K."/>
            <person name="Sandhu D."/>
            <person name="Valliyodan B."/>
            <person name="Lindquist E."/>
            <person name="Peto M."/>
            <person name="Grant D."/>
            <person name="Shu S."/>
            <person name="Goodstein D."/>
            <person name="Barry K."/>
            <person name="Futrell-Griggs M."/>
            <person name="Abernathy B."/>
            <person name="Du J."/>
            <person name="Tian Z."/>
            <person name="Zhu L."/>
            <person name="Gill N."/>
            <person name="Joshi T."/>
            <person name="Libault M."/>
            <person name="Sethuraman A."/>
            <person name="Zhang X.-C."/>
            <person name="Shinozaki K."/>
            <person name="Nguyen H.T."/>
            <person name="Wing R.A."/>
            <person name="Cregan P."/>
            <person name="Specht J."/>
            <person name="Grimwood J."/>
            <person name="Rokhsar D."/>
            <person name="Stacey G."/>
            <person name="Shoemaker R.C."/>
            <person name="Jackson S.A."/>
        </authorList>
    </citation>
    <scope>NUCLEOTIDE SEQUENCE [LARGE SCALE GENOMIC DNA]</scope>
    <source>
        <strain evidence="2">cv. Williams 82</strain>
        <tissue evidence="1">Callus</tissue>
    </source>
</reference>
<protein>
    <submittedName>
        <fullName evidence="1 2">Uncharacterized protein</fullName>
    </submittedName>
</protein>
<dbReference type="AlphaFoldDB" id="A0A0R0GHL6"/>
<evidence type="ECO:0000313" key="2">
    <source>
        <dbReference type="EnsemblPlants" id="KRH17921"/>
    </source>
</evidence>
<accession>A0A0R0GHL6</accession>
<organism evidence="1">
    <name type="scientific">Glycine max</name>
    <name type="common">Soybean</name>
    <name type="synonym">Glycine hispida</name>
    <dbReference type="NCBI Taxonomy" id="3847"/>
    <lineage>
        <taxon>Eukaryota</taxon>
        <taxon>Viridiplantae</taxon>
        <taxon>Streptophyta</taxon>
        <taxon>Embryophyta</taxon>
        <taxon>Tracheophyta</taxon>
        <taxon>Spermatophyta</taxon>
        <taxon>Magnoliopsida</taxon>
        <taxon>eudicotyledons</taxon>
        <taxon>Gunneridae</taxon>
        <taxon>Pentapetalae</taxon>
        <taxon>rosids</taxon>
        <taxon>fabids</taxon>
        <taxon>Fabales</taxon>
        <taxon>Fabaceae</taxon>
        <taxon>Papilionoideae</taxon>
        <taxon>50 kb inversion clade</taxon>
        <taxon>NPAAA clade</taxon>
        <taxon>indigoferoid/millettioid clade</taxon>
        <taxon>Phaseoleae</taxon>
        <taxon>Glycine</taxon>
        <taxon>Glycine subgen. Soja</taxon>
    </lineage>
</organism>
<name>A0A0R0GHL6_SOYBN</name>
<dbReference type="Gramene" id="KRH17921">
    <property type="protein sequence ID" value="KRH17921"/>
    <property type="gene ID" value="GLYMA_13G027200"/>
</dbReference>
<sequence>MKFFVTRCDFDSQPPFDQSPRHILLFHKCFPCTPPAHTTHFPFFPLELAVLFAFPPAPSPLMAISSDIGPASSAMVFPLSLFVTHWSGIEPCALLLPSIPVGYSFPGRLLGIFSTQWTLLPSMALVARNLGEGPLYPVNGVSKSLTSDVISSDDPEKLRRCRARLPSAL</sequence>
<reference evidence="1" key="3">
    <citation type="submission" date="2018-07" db="EMBL/GenBank/DDBJ databases">
        <title>WGS assembly of Glycine max.</title>
        <authorList>
            <person name="Schmutz J."/>
            <person name="Cannon S."/>
            <person name="Schlueter J."/>
            <person name="Ma J."/>
            <person name="Mitros T."/>
            <person name="Nelson W."/>
            <person name="Hyten D."/>
            <person name="Song Q."/>
            <person name="Thelen J."/>
            <person name="Cheng J."/>
            <person name="Xu D."/>
            <person name="Hellsten U."/>
            <person name="May G."/>
            <person name="Yu Y."/>
            <person name="Sakurai T."/>
            <person name="Umezawa T."/>
            <person name="Bhattacharyya M."/>
            <person name="Sandhu D."/>
            <person name="Valliyodan B."/>
            <person name="Lindquist E."/>
            <person name="Peto M."/>
            <person name="Grant D."/>
            <person name="Shu S."/>
            <person name="Goodstein D."/>
            <person name="Barry K."/>
            <person name="Futrell-Griggs M."/>
            <person name="Abernathy B."/>
            <person name="Du J."/>
            <person name="Tian Z."/>
            <person name="Zhu L."/>
            <person name="Gill N."/>
            <person name="Joshi T."/>
            <person name="Libault M."/>
            <person name="Sethuraman A."/>
            <person name="Zhang X."/>
            <person name="Shinozaki K."/>
            <person name="Nguyen H."/>
            <person name="Wing R."/>
            <person name="Cregan P."/>
            <person name="Specht J."/>
            <person name="Grimwood J."/>
            <person name="Rokhsar D."/>
            <person name="Stacey G."/>
            <person name="Shoemaker R."/>
            <person name="Jackson S."/>
        </authorList>
    </citation>
    <scope>NUCLEOTIDE SEQUENCE</scope>
    <source>
        <tissue evidence="1">Callus</tissue>
    </source>
</reference>
<dbReference type="EMBL" id="CM000846">
    <property type="protein sequence ID" value="KRH17921.1"/>
    <property type="molecule type" value="Genomic_DNA"/>
</dbReference>
<dbReference type="InParanoid" id="A0A0R0GHL6"/>
<evidence type="ECO:0000313" key="1">
    <source>
        <dbReference type="EMBL" id="KRH17921.1"/>
    </source>
</evidence>
<reference evidence="2" key="2">
    <citation type="submission" date="2018-02" db="UniProtKB">
        <authorList>
            <consortium name="EnsemblPlants"/>
        </authorList>
    </citation>
    <scope>IDENTIFICATION</scope>
    <source>
        <strain evidence="2">Williams 82</strain>
    </source>
</reference>
<proteinExistence type="predicted"/>
<dbReference type="EnsemblPlants" id="KRH17921">
    <property type="protein sequence ID" value="KRH17921"/>
    <property type="gene ID" value="GLYMA_13G027200"/>
</dbReference>